<dbReference type="SMART" id="SM00387">
    <property type="entry name" value="HATPase_c"/>
    <property type="match status" value="1"/>
</dbReference>
<dbReference type="CDD" id="cd06225">
    <property type="entry name" value="HAMP"/>
    <property type="match status" value="1"/>
</dbReference>
<dbReference type="Pfam" id="PF02518">
    <property type="entry name" value="HATPase_c"/>
    <property type="match status" value="1"/>
</dbReference>
<proteinExistence type="predicted"/>
<comment type="subcellular location">
    <subcellularLocation>
        <location evidence="2">Cell membrane</location>
        <topology evidence="2">Multi-pass membrane protein</topology>
    </subcellularLocation>
</comment>
<dbReference type="EMBL" id="JBHRZV010000049">
    <property type="protein sequence ID" value="MFC3928352.1"/>
    <property type="molecule type" value="Genomic_DNA"/>
</dbReference>
<keyword evidence="13 15" id="KW-0472">Membrane</keyword>
<dbReference type="SMART" id="SM00388">
    <property type="entry name" value="HisKA"/>
    <property type="match status" value="1"/>
</dbReference>
<evidence type="ECO:0000256" key="15">
    <source>
        <dbReference type="SAM" id="Phobius"/>
    </source>
</evidence>
<evidence type="ECO:0000256" key="12">
    <source>
        <dbReference type="ARBA" id="ARBA00023012"/>
    </source>
</evidence>
<feature type="transmembrane region" description="Helical" evidence="15">
    <location>
        <begin position="149"/>
        <end position="168"/>
    </location>
</feature>
<evidence type="ECO:0000256" key="9">
    <source>
        <dbReference type="ARBA" id="ARBA00022777"/>
    </source>
</evidence>
<dbReference type="Gene3D" id="6.10.340.10">
    <property type="match status" value="1"/>
</dbReference>
<evidence type="ECO:0000256" key="14">
    <source>
        <dbReference type="SAM" id="Coils"/>
    </source>
</evidence>
<evidence type="ECO:0000256" key="8">
    <source>
        <dbReference type="ARBA" id="ARBA00022741"/>
    </source>
</evidence>
<dbReference type="PROSITE" id="PS50109">
    <property type="entry name" value="HIS_KIN"/>
    <property type="match status" value="1"/>
</dbReference>
<feature type="transmembrane region" description="Helical" evidence="15">
    <location>
        <begin position="12"/>
        <end position="35"/>
    </location>
</feature>
<keyword evidence="7 15" id="KW-0812">Transmembrane</keyword>
<evidence type="ECO:0000256" key="13">
    <source>
        <dbReference type="ARBA" id="ARBA00023136"/>
    </source>
</evidence>
<comment type="catalytic activity">
    <reaction evidence="1">
        <text>ATP + protein L-histidine = ADP + protein N-phospho-L-histidine.</text>
        <dbReference type="EC" id="2.7.13.3"/>
    </reaction>
</comment>
<dbReference type="PRINTS" id="PR00344">
    <property type="entry name" value="BCTRLSENSOR"/>
</dbReference>
<keyword evidence="8" id="KW-0547">Nucleotide-binding</keyword>
<dbReference type="InterPro" id="IPR004358">
    <property type="entry name" value="Sig_transdc_His_kin-like_C"/>
</dbReference>
<evidence type="ECO:0000256" key="4">
    <source>
        <dbReference type="ARBA" id="ARBA00022475"/>
    </source>
</evidence>
<evidence type="ECO:0000313" key="19">
    <source>
        <dbReference type="Proteomes" id="UP001595807"/>
    </source>
</evidence>
<reference evidence="19" key="1">
    <citation type="journal article" date="2019" name="Int. J. Syst. Evol. Microbiol.">
        <title>The Global Catalogue of Microorganisms (GCM) 10K type strain sequencing project: providing services to taxonomists for standard genome sequencing and annotation.</title>
        <authorList>
            <consortium name="The Broad Institute Genomics Platform"/>
            <consortium name="The Broad Institute Genome Sequencing Center for Infectious Disease"/>
            <person name="Wu L."/>
            <person name="Ma J."/>
        </authorList>
    </citation>
    <scope>NUCLEOTIDE SEQUENCE [LARGE SCALE GENOMIC DNA]</scope>
    <source>
        <strain evidence="19">CCUG 67170</strain>
    </source>
</reference>
<comment type="caution">
    <text evidence="18">The sequence shown here is derived from an EMBL/GenBank/DDBJ whole genome shotgun (WGS) entry which is preliminary data.</text>
</comment>
<dbReference type="CDD" id="cd00082">
    <property type="entry name" value="HisKA"/>
    <property type="match status" value="1"/>
</dbReference>
<feature type="domain" description="HAMP" evidence="17">
    <location>
        <begin position="170"/>
        <end position="222"/>
    </location>
</feature>
<keyword evidence="12" id="KW-0902">Two-component regulatory system</keyword>
<dbReference type="EC" id="2.7.13.3" evidence="3"/>
<dbReference type="InterPro" id="IPR003660">
    <property type="entry name" value="HAMP_dom"/>
</dbReference>
<sequence>MKTITRKHFVGLSATLGLVLIFFLAISYFTLPIYYNQTKKEELHQTFNQVLQSLQGKTRAEMVTQLKNDDKSYKEIYFTLASSDGTVFYPDEEALSNDSSNDENWLETDHTENGYWTETLETAEGTYIILTGQYIFPSLTTISQTLLTLYPFVILLFVVIAIAAAFFYSRWSTKRIRDLSMETRRLQELDKTLSCTVSGQDEISHLAEDINSLYARLMESIAELELENQHALEREQQKIAFLRMTSHELKTPITSMMGMIEGMRYNVGDFKDRDKYLEHCYEILKDQASLVQSILEASKLDLLLNPEQDQFSAKAMLEEILPTYQALAIVNQQEFSYDIEDFPITAHRLYLEKVIKNLLDNAFRYTKTGGHISLRLKAGQLIISNQAEHLLNDEQLQQIFEPFYRPDFSRNRQDGGTGLGLYIVDQILSKHGFPYQFTRQDNSMVFVIDFLKG</sequence>
<dbReference type="PANTHER" id="PTHR45528">
    <property type="entry name" value="SENSOR HISTIDINE KINASE CPXA"/>
    <property type="match status" value="1"/>
</dbReference>
<dbReference type="InterPro" id="IPR036890">
    <property type="entry name" value="HATPase_C_sf"/>
</dbReference>
<dbReference type="InterPro" id="IPR005467">
    <property type="entry name" value="His_kinase_dom"/>
</dbReference>
<dbReference type="SUPFAM" id="SSF55874">
    <property type="entry name" value="ATPase domain of HSP90 chaperone/DNA topoisomerase II/histidine kinase"/>
    <property type="match status" value="1"/>
</dbReference>
<dbReference type="Proteomes" id="UP001595807">
    <property type="component" value="Unassembled WGS sequence"/>
</dbReference>
<feature type="coiled-coil region" evidence="14">
    <location>
        <begin position="207"/>
        <end position="234"/>
    </location>
</feature>
<dbReference type="Pfam" id="PF00672">
    <property type="entry name" value="HAMP"/>
    <property type="match status" value="1"/>
</dbReference>
<accession>A0ABV8CWA5</accession>
<dbReference type="PANTHER" id="PTHR45528:SF1">
    <property type="entry name" value="SENSOR HISTIDINE KINASE CPXA"/>
    <property type="match status" value="1"/>
</dbReference>
<dbReference type="GO" id="GO:0005524">
    <property type="term" value="F:ATP binding"/>
    <property type="evidence" value="ECO:0007669"/>
    <property type="project" value="UniProtKB-KW"/>
</dbReference>
<evidence type="ECO:0000256" key="3">
    <source>
        <dbReference type="ARBA" id="ARBA00012438"/>
    </source>
</evidence>
<dbReference type="SMART" id="SM00304">
    <property type="entry name" value="HAMP"/>
    <property type="match status" value="1"/>
</dbReference>
<evidence type="ECO:0000256" key="5">
    <source>
        <dbReference type="ARBA" id="ARBA00022553"/>
    </source>
</evidence>
<evidence type="ECO:0000256" key="1">
    <source>
        <dbReference type="ARBA" id="ARBA00000085"/>
    </source>
</evidence>
<keyword evidence="9" id="KW-0418">Kinase</keyword>
<dbReference type="InterPro" id="IPR036097">
    <property type="entry name" value="HisK_dim/P_sf"/>
</dbReference>
<gene>
    <name evidence="18" type="ORF">ACFORF_07210</name>
</gene>
<evidence type="ECO:0000256" key="7">
    <source>
        <dbReference type="ARBA" id="ARBA00022692"/>
    </source>
</evidence>
<evidence type="ECO:0000256" key="2">
    <source>
        <dbReference type="ARBA" id="ARBA00004651"/>
    </source>
</evidence>
<dbReference type="RefSeq" id="WP_380426816.1">
    <property type="nucleotide sequence ID" value="NZ_JBHRZV010000049.1"/>
</dbReference>
<keyword evidence="6" id="KW-0808">Transferase</keyword>
<evidence type="ECO:0000256" key="11">
    <source>
        <dbReference type="ARBA" id="ARBA00022989"/>
    </source>
</evidence>
<dbReference type="PROSITE" id="PS50885">
    <property type="entry name" value="HAMP"/>
    <property type="match status" value="1"/>
</dbReference>
<dbReference type="SUPFAM" id="SSF47384">
    <property type="entry name" value="Homodimeric domain of signal transducing histidine kinase"/>
    <property type="match status" value="1"/>
</dbReference>
<dbReference type="Gene3D" id="3.30.565.10">
    <property type="entry name" value="Histidine kinase-like ATPase, C-terminal domain"/>
    <property type="match status" value="1"/>
</dbReference>
<dbReference type="InterPro" id="IPR050398">
    <property type="entry name" value="HssS/ArlS-like"/>
</dbReference>
<protein>
    <recommendedName>
        <fullName evidence="3">histidine kinase</fullName>
        <ecNumber evidence="3">2.7.13.3</ecNumber>
    </recommendedName>
</protein>
<keyword evidence="14" id="KW-0175">Coiled coil</keyword>
<evidence type="ECO:0000256" key="10">
    <source>
        <dbReference type="ARBA" id="ARBA00022840"/>
    </source>
</evidence>
<feature type="domain" description="Histidine kinase" evidence="16">
    <location>
        <begin position="244"/>
        <end position="453"/>
    </location>
</feature>
<keyword evidence="5" id="KW-0597">Phosphoprotein</keyword>
<evidence type="ECO:0000259" key="16">
    <source>
        <dbReference type="PROSITE" id="PS50109"/>
    </source>
</evidence>
<dbReference type="InterPro" id="IPR003661">
    <property type="entry name" value="HisK_dim/P_dom"/>
</dbReference>
<dbReference type="Pfam" id="PF00512">
    <property type="entry name" value="HisKA"/>
    <property type="match status" value="1"/>
</dbReference>
<organism evidence="18 19">
    <name type="scientific">Streptococcus caprae</name>
    <dbReference type="NCBI Taxonomy" id="1640501"/>
    <lineage>
        <taxon>Bacteria</taxon>
        <taxon>Bacillati</taxon>
        <taxon>Bacillota</taxon>
        <taxon>Bacilli</taxon>
        <taxon>Lactobacillales</taxon>
        <taxon>Streptococcaceae</taxon>
        <taxon>Streptococcus</taxon>
    </lineage>
</organism>
<keyword evidence="10 18" id="KW-0067">ATP-binding</keyword>
<name>A0ABV8CWA5_9STRE</name>
<evidence type="ECO:0000313" key="18">
    <source>
        <dbReference type="EMBL" id="MFC3928352.1"/>
    </source>
</evidence>
<evidence type="ECO:0000259" key="17">
    <source>
        <dbReference type="PROSITE" id="PS50885"/>
    </source>
</evidence>
<keyword evidence="19" id="KW-1185">Reference proteome</keyword>
<dbReference type="Gene3D" id="1.10.287.130">
    <property type="match status" value="1"/>
</dbReference>
<evidence type="ECO:0000256" key="6">
    <source>
        <dbReference type="ARBA" id="ARBA00022679"/>
    </source>
</evidence>
<dbReference type="InterPro" id="IPR003594">
    <property type="entry name" value="HATPase_dom"/>
</dbReference>
<keyword evidence="11 15" id="KW-1133">Transmembrane helix</keyword>
<keyword evidence="4" id="KW-1003">Cell membrane</keyword>